<proteinExistence type="predicted"/>
<dbReference type="AlphaFoldDB" id="A0A517WBA4"/>
<evidence type="ECO:0000313" key="2">
    <source>
        <dbReference type="EMBL" id="QDU02541.1"/>
    </source>
</evidence>
<evidence type="ECO:0000313" key="3">
    <source>
        <dbReference type="Proteomes" id="UP000320722"/>
    </source>
</evidence>
<dbReference type="Proteomes" id="UP000320722">
    <property type="component" value="Chromosome"/>
</dbReference>
<protein>
    <submittedName>
        <fullName evidence="2">Uncharacterized protein</fullName>
    </submittedName>
</protein>
<sequence length="96" mass="10542">MSEPHKRHLCTLPAVELLLTIQNNGQEHCFPTKGAYVADLVTQTCELELSIGDTIQVGDQFLTVVDIEGDEILFQLDTDNPAQRDATASSAPRSCR</sequence>
<evidence type="ECO:0000256" key="1">
    <source>
        <dbReference type="SAM" id="MobiDB-lite"/>
    </source>
</evidence>
<accession>A0A517WBA4</accession>
<reference evidence="2 3" key="1">
    <citation type="submission" date="2019-02" db="EMBL/GenBank/DDBJ databases">
        <title>Deep-cultivation of Planctomycetes and their phenomic and genomic characterization uncovers novel biology.</title>
        <authorList>
            <person name="Wiegand S."/>
            <person name="Jogler M."/>
            <person name="Boedeker C."/>
            <person name="Pinto D."/>
            <person name="Vollmers J."/>
            <person name="Rivas-Marin E."/>
            <person name="Kohn T."/>
            <person name="Peeters S.H."/>
            <person name="Heuer A."/>
            <person name="Rast P."/>
            <person name="Oberbeckmann S."/>
            <person name="Bunk B."/>
            <person name="Jeske O."/>
            <person name="Meyerdierks A."/>
            <person name="Storesund J.E."/>
            <person name="Kallscheuer N."/>
            <person name="Luecker S."/>
            <person name="Lage O.M."/>
            <person name="Pohl T."/>
            <person name="Merkel B.J."/>
            <person name="Hornburger P."/>
            <person name="Mueller R.-W."/>
            <person name="Bruemmer F."/>
            <person name="Labrenz M."/>
            <person name="Spormann A.M."/>
            <person name="Op den Camp H."/>
            <person name="Overmann J."/>
            <person name="Amann R."/>
            <person name="Jetten M.S.M."/>
            <person name="Mascher T."/>
            <person name="Medema M.H."/>
            <person name="Devos D.P."/>
            <person name="Kaster A.-K."/>
            <person name="Ovreas L."/>
            <person name="Rohde M."/>
            <person name="Galperin M.Y."/>
            <person name="Jogler C."/>
        </authorList>
    </citation>
    <scope>NUCLEOTIDE SEQUENCE [LARGE SCALE GENOMIC DNA]</scope>
    <source>
        <strain evidence="2 3">V6</strain>
    </source>
</reference>
<dbReference type="EMBL" id="CP036347">
    <property type="protein sequence ID" value="QDU02541.1"/>
    <property type="molecule type" value="Genomic_DNA"/>
</dbReference>
<feature type="region of interest" description="Disordered" evidence="1">
    <location>
        <begin position="76"/>
        <end position="96"/>
    </location>
</feature>
<feature type="compositionally biased region" description="Polar residues" evidence="1">
    <location>
        <begin position="77"/>
        <end position="96"/>
    </location>
</feature>
<organism evidence="2 3">
    <name type="scientific">Gimesia chilikensis</name>
    <dbReference type="NCBI Taxonomy" id="2605989"/>
    <lineage>
        <taxon>Bacteria</taxon>
        <taxon>Pseudomonadati</taxon>
        <taxon>Planctomycetota</taxon>
        <taxon>Planctomycetia</taxon>
        <taxon>Planctomycetales</taxon>
        <taxon>Planctomycetaceae</taxon>
        <taxon>Gimesia</taxon>
    </lineage>
</organism>
<name>A0A517WBA4_9PLAN</name>
<gene>
    <name evidence="2" type="ORF">V6x_22460</name>
</gene>